<dbReference type="Proteomes" id="UP000094329">
    <property type="component" value="Unassembled WGS sequence"/>
</dbReference>
<sequence length="122" mass="13912">MQFSQDSMQQKFFIRSFENNVLKVNNDSHETSLLISHDTLTPWDKKQLSDLTEQDFRALSELKVEVILLGTGEKQQFLPFEQQKILLMKGIGIEAMSTHAACKTYNILVAEGRKVAALLLIQ</sequence>
<dbReference type="SUPFAM" id="SSF64076">
    <property type="entry name" value="MTH938-like"/>
    <property type="match status" value="1"/>
</dbReference>
<dbReference type="InterPro" id="IPR036748">
    <property type="entry name" value="MTH938-like_sf"/>
</dbReference>
<evidence type="ECO:0000313" key="1">
    <source>
        <dbReference type="EMBL" id="ODN43593.1"/>
    </source>
</evidence>
<keyword evidence="2" id="KW-1185">Reference proteome</keyword>
<dbReference type="InterPro" id="IPR007523">
    <property type="entry name" value="NDUFAF3/AAMDC"/>
</dbReference>
<dbReference type="Pfam" id="PF04430">
    <property type="entry name" value="DUF498"/>
    <property type="match status" value="1"/>
</dbReference>
<dbReference type="EMBL" id="MDTU01000001">
    <property type="protein sequence ID" value="ODN43593.1"/>
    <property type="molecule type" value="Genomic_DNA"/>
</dbReference>
<gene>
    <name evidence="1" type="ORF">BGC07_12570</name>
</gene>
<proteinExistence type="predicted"/>
<dbReference type="PANTHER" id="PTHR21192">
    <property type="entry name" value="NUCLEAR PROTEIN E3-3"/>
    <property type="match status" value="1"/>
</dbReference>
<organism evidence="1 2">
    <name type="scientific">Piscirickettsia litoralis</name>
    <dbReference type="NCBI Taxonomy" id="1891921"/>
    <lineage>
        <taxon>Bacteria</taxon>
        <taxon>Pseudomonadati</taxon>
        <taxon>Pseudomonadota</taxon>
        <taxon>Gammaproteobacteria</taxon>
        <taxon>Thiotrichales</taxon>
        <taxon>Piscirickettsiaceae</taxon>
        <taxon>Piscirickettsia</taxon>
    </lineage>
</organism>
<dbReference type="PANTHER" id="PTHR21192:SF2">
    <property type="entry name" value="NADH DEHYDROGENASE [UBIQUINONE] 1 ALPHA SUBCOMPLEX ASSEMBLY FACTOR 3"/>
    <property type="match status" value="1"/>
</dbReference>
<comment type="caution">
    <text evidence="1">The sequence shown here is derived from an EMBL/GenBank/DDBJ whole genome shotgun (WGS) entry which is preliminary data.</text>
</comment>
<reference evidence="1 2" key="1">
    <citation type="submission" date="2016-08" db="EMBL/GenBank/DDBJ databases">
        <title>Draft genome sequence of Candidatus Piscirickettsia litoralis, from seawater.</title>
        <authorList>
            <person name="Wan X."/>
            <person name="Lee A.J."/>
            <person name="Hou S."/>
            <person name="Donachie S.P."/>
        </authorList>
    </citation>
    <scope>NUCLEOTIDE SEQUENCE [LARGE SCALE GENOMIC DNA]</scope>
    <source>
        <strain evidence="1 2">Y2</strain>
    </source>
</reference>
<accession>A0ABX3A591</accession>
<evidence type="ECO:0000313" key="2">
    <source>
        <dbReference type="Proteomes" id="UP000094329"/>
    </source>
</evidence>
<name>A0ABX3A591_9GAMM</name>
<evidence type="ECO:0008006" key="3">
    <source>
        <dbReference type="Google" id="ProtNLM"/>
    </source>
</evidence>
<dbReference type="Gene3D" id="3.40.1230.10">
    <property type="entry name" value="MTH938-like"/>
    <property type="match status" value="1"/>
</dbReference>
<protein>
    <recommendedName>
        <fullName evidence="3">Xcc1710-like domain-containing protein</fullName>
    </recommendedName>
</protein>
<dbReference type="RefSeq" id="WP_069313391.1">
    <property type="nucleotide sequence ID" value="NZ_MDTU01000001.1"/>
</dbReference>